<dbReference type="Proteomes" id="UP001482455">
    <property type="component" value="Unassembled WGS sequence"/>
</dbReference>
<evidence type="ECO:0000256" key="1">
    <source>
        <dbReference type="SAM" id="MobiDB-lite"/>
    </source>
</evidence>
<keyword evidence="3" id="KW-1185">Reference proteome</keyword>
<reference evidence="2 3" key="1">
    <citation type="submission" date="2024-02" db="EMBL/GenBank/DDBJ databases">
        <title>FIRST GENOME SEQUENCES OF Leishmania (Viannia) shawi, Leishmania (Viannia) lindenbergi AND Leishmania (Viannia) utingensis.</title>
        <authorList>
            <person name="Resadore F."/>
            <person name="Custodio M.G.F."/>
            <person name="Boite M.C."/>
            <person name="Cupolillo E."/>
            <person name="Ferreira G.E.M."/>
        </authorList>
    </citation>
    <scope>NUCLEOTIDE SEQUENCE [LARGE SCALE GENOMIC DNA]</scope>
    <source>
        <strain evidence="2 3">ITUB/BR/1977/M4964</strain>
    </source>
</reference>
<dbReference type="AlphaFoldDB" id="A0AAW3AV46"/>
<comment type="caution">
    <text evidence="2">The sequence shown here is derived from an EMBL/GenBank/DDBJ whole genome shotgun (WGS) entry which is preliminary data.</text>
</comment>
<name>A0AAW3AV46_9TRYP</name>
<sequence length="186" mass="20002">MFKEDVEVDLAVTRHYTVPAEISSASPKAATNAPVLQLHQIITYATPTQRGRAPAASNPSGESAVKGPSRLEPKPPHQQHRHADVRSGGVMTATAADAIIYRSDNIFPEAVPEHPPAAARGNASTCGALYSVSFDVFTASPIAAVQLGNGAHFTQHASKFWSSGYQSPERGWCFTSTKRQLRHSER</sequence>
<dbReference type="EMBL" id="JBAMZL010000012">
    <property type="protein sequence ID" value="KAL0512426.1"/>
    <property type="molecule type" value="Genomic_DNA"/>
</dbReference>
<evidence type="ECO:0000313" key="2">
    <source>
        <dbReference type="EMBL" id="KAL0512426.1"/>
    </source>
</evidence>
<gene>
    <name evidence="2" type="ORF">Q4I30_001737</name>
</gene>
<feature type="compositionally biased region" description="Basic and acidic residues" evidence="1">
    <location>
        <begin position="69"/>
        <end position="85"/>
    </location>
</feature>
<protein>
    <submittedName>
        <fullName evidence="2">Uncharacterized protein</fullName>
    </submittedName>
</protein>
<evidence type="ECO:0000313" key="3">
    <source>
        <dbReference type="Proteomes" id="UP001482455"/>
    </source>
</evidence>
<organism evidence="2 3">
    <name type="scientific">Leishmania utingensis</name>
    <dbReference type="NCBI Taxonomy" id="653362"/>
    <lineage>
        <taxon>Eukaryota</taxon>
        <taxon>Discoba</taxon>
        <taxon>Euglenozoa</taxon>
        <taxon>Kinetoplastea</taxon>
        <taxon>Metakinetoplastina</taxon>
        <taxon>Trypanosomatida</taxon>
        <taxon>Trypanosomatidae</taxon>
        <taxon>Leishmaniinae</taxon>
        <taxon>Leishmania</taxon>
    </lineage>
</organism>
<accession>A0AAW3AV46</accession>
<proteinExistence type="predicted"/>
<feature type="region of interest" description="Disordered" evidence="1">
    <location>
        <begin position="48"/>
        <end position="87"/>
    </location>
</feature>